<dbReference type="NCBIfam" id="NF005761">
    <property type="entry name" value="PRK07588.1"/>
    <property type="match status" value="1"/>
</dbReference>
<dbReference type="Proteomes" id="UP000465609">
    <property type="component" value="Chromosome"/>
</dbReference>
<reference evidence="2 3" key="1">
    <citation type="journal article" date="2019" name="Emerg. Microbes Infect.">
        <title>Comprehensive subspecies identification of 175 nontuberculous mycobacteria species based on 7547 genomic profiles.</title>
        <authorList>
            <person name="Matsumoto Y."/>
            <person name="Kinjo T."/>
            <person name="Motooka D."/>
            <person name="Nabeya D."/>
            <person name="Jung N."/>
            <person name="Uechi K."/>
            <person name="Horii T."/>
            <person name="Iida T."/>
            <person name="Fujita J."/>
            <person name="Nakamura S."/>
        </authorList>
    </citation>
    <scope>NUCLEOTIDE SEQUENCE [LARGE SCALE GENOMIC DNA]</scope>
    <source>
        <strain evidence="2 3">JCM 15296</strain>
    </source>
</reference>
<evidence type="ECO:0000313" key="3">
    <source>
        <dbReference type="Proteomes" id="UP000465609"/>
    </source>
</evidence>
<dbReference type="RefSeq" id="WP_138233089.1">
    <property type="nucleotide sequence ID" value="NZ_AP022577.1"/>
</dbReference>
<feature type="domain" description="FAD-binding" evidence="1">
    <location>
        <begin position="2"/>
        <end position="316"/>
    </location>
</feature>
<organism evidence="2 3">
    <name type="scientific">Mycolicibacterium aubagnense</name>
    <dbReference type="NCBI Taxonomy" id="319707"/>
    <lineage>
        <taxon>Bacteria</taxon>
        <taxon>Bacillati</taxon>
        <taxon>Actinomycetota</taxon>
        <taxon>Actinomycetes</taxon>
        <taxon>Mycobacteriales</taxon>
        <taxon>Mycobacteriaceae</taxon>
        <taxon>Mycolicibacterium</taxon>
    </lineage>
</organism>
<dbReference type="Pfam" id="PF01494">
    <property type="entry name" value="FAD_binding_3"/>
    <property type="match status" value="1"/>
</dbReference>
<name>A0ABM7IEV1_9MYCO</name>
<dbReference type="InterPro" id="IPR051704">
    <property type="entry name" value="FAD_aromatic-hydroxylase"/>
</dbReference>
<proteinExistence type="predicted"/>
<evidence type="ECO:0000259" key="1">
    <source>
        <dbReference type="Pfam" id="PF01494"/>
    </source>
</evidence>
<dbReference type="PRINTS" id="PR00420">
    <property type="entry name" value="RNGMNOXGNASE"/>
</dbReference>
<dbReference type="PANTHER" id="PTHR46865">
    <property type="entry name" value="OXIDOREDUCTASE-RELATED"/>
    <property type="match status" value="1"/>
</dbReference>
<keyword evidence="3" id="KW-1185">Reference proteome</keyword>
<dbReference type="EMBL" id="AP022577">
    <property type="protein sequence ID" value="BBX85189.1"/>
    <property type="molecule type" value="Genomic_DNA"/>
</dbReference>
<gene>
    <name evidence="2" type="ORF">MAUB_30620</name>
</gene>
<dbReference type="Gene3D" id="3.30.9.10">
    <property type="entry name" value="D-Amino Acid Oxidase, subunit A, domain 2"/>
    <property type="match status" value="1"/>
</dbReference>
<dbReference type="PANTHER" id="PTHR46865:SF8">
    <property type="entry name" value="POSSIBLE OXIDOREDUCTASE"/>
    <property type="match status" value="1"/>
</dbReference>
<dbReference type="InterPro" id="IPR002938">
    <property type="entry name" value="FAD-bd"/>
</dbReference>
<accession>A0ABM7IEV1</accession>
<evidence type="ECO:0000313" key="2">
    <source>
        <dbReference type="EMBL" id="BBX85189.1"/>
    </source>
</evidence>
<sequence length="394" mass="43121">MKIAISGAGIAGPTLAYWLSRTGHEPVLIETAPQLRTGGYVIDFWGAGYAIADRMGLAPAVRQAGYAIEEVRLLDRSGRKTGGFGVGPFRQVFDGRFTSVPRGELARLIYEAIDGDVETIFNDRIAAIDQRDDGVQVAFGSGRHREFDLVIGADGIHSSVRGAVFGPDVAFTKNLGYWVAAFETEGYRPRDELVYLAYAQAGRMVARFALRNDRTMFLFVFSDDQVAPAELGDTRDGKTVLRQVFGADGWECPQILAQLDRAGDLYFDRVSQISMDCWSNGRVALIGDAACCVSLLAGEGTGLAMLQAYVLAGELDKAGGDHREAFRCYEQRLRALIEGKQKSARAFAAALAPKTSLGLWTRNRVSRLLDVPALAQWAIRREFSDEIELPAYAM</sequence>
<dbReference type="InterPro" id="IPR036188">
    <property type="entry name" value="FAD/NAD-bd_sf"/>
</dbReference>
<dbReference type="Gene3D" id="3.50.50.60">
    <property type="entry name" value="FAD/NAD(P)-binding domain"/>
    <property type="match status" value="1"/>
</dbReference>
<dbReference type="SUPFAM" id="SSF51905">
    <property type="entry name" value="FAD/NAD(P)-binding domain"/>
    <property type="match status" value="1"/>
</dbReference>
<protein>
    <submittedName>
        <fullName evidence="2">Oxidoreductase</fullName>
    </submittedName>
</protein>